<proteinExistence type="inferred from homology"/>
<reference evidence="3" key="2">
    <citation type="journal article" date="2021" name="J Anim Sci Technol">
        <title>Complete genome sequence of Paenibacillus konkukensis sp. nov. SK3146 as a potential probiotic strain.</title>
        <authorList>
            <person name="Jung H.I."/>
            <person name="Park S."/>
            <person name="Niu K.M."/>
            <person name="Lee S.W."/>
            <person name="Kothari D."/>
            <person name="Yi K.J."/>
            <person name="Kim S.K."/>
        </authorList>
    </citation>
    <scope>NUCLEOTIDE SEQUENCE</scope>
    <source>
        <strain evidence="3">SK3146</strain>
    </source>
</reference>
<dbReference type="EMBL" id="CP027059">
    <property type="protein sequence ID" value="UQZ83325.1"/>
    <property type="molecule type" value="Genomic_DNA"/>
</dbReference>
<protein>
    <submittedName>
        <fullName evidence="3">Phage tail sheath protein</fullName>
    </submittedName>
</protein>
<dbReference type="Gene3D" id="3.40.50.11790">
    <property type="match status" value="1"/>
</dbReference>
<evidence type="ECO:0000259" key="2">
    <source>
        <dbReference type="Pfam" id="PF04984"/>
    </source>
</evidence>
<sequence>MPGETFILGEQKVRPDVYVRWHNAGGARVVTGTVGVAAAVVKANWGPLGEVIAVETPGDLSRKLGSGNGPDCVREIFSGGASTVLTVRVGSGGSPAQLELEDTAATPVKVVRLLTKYPTTRTITATIRDSLEDPAMRELLLHENTRQLERLTFGKGTNEPDQIVAAITANSQYLTATKLADGNGEIDTLLDESLTGGAAPTVTGEDYADAFVLLERKFFDVVVVDSEDVGVHASLQSFVKRMLSEGGGRIIGVVGEPTSIPFATRKTNARSYNDFAIVYVGNGFETTTGPLEGAKAAARVAGVIASSAYNASLTHVPITGSIGVVGELTNTQYKEAIQSGMLTFSLNPDGLAQIDYGINTKVTLLADEDEGWKKIRRTRTRFELIDRVVLTLHPYLGKWNNNEDGRAFVVTIANGIIQTMIREGGLESGQLIVDPANPPQGDSAWFQFTDLVDLDSIEKLYMDFGFQFSPQTA</sequence>
<feature type="domain" description="Tail sheath protein subtilisin-like" evidence="2">
    <location>
        <begin position="202"/>
        <end position="360"/>
    </location>
</feature>
<organism evidence="3 4">
    <name type="scientific">Paenibacillus konkukensis</name>
    <dbReference type="NCBI Taxonomy" id="2020716"/>
    <lineage>
        <taxon>Bacteria</taxon>
        <taxon>Bacillati</taxon>
        <taxon>Bacillota</taxon>
        <taxon>Bacilli</taxon>
        <taxon>Bacillales</taxon>
        <taxon>Paenibacillaceae</taxon>
        <taxon>Paenibacillus</taxon>
    </lineage>
</organism>
<gene>
    <name evidence="3" type="ORF">SK3146_02512</name>
</gene>
<name>A0ABY4RMB3_9BACL</name>
<dbReference type="Proteomes" id="UP001057134">
    <property type="component" value="Chromosome"/>
</dbReference>
<dbReference type="Pfam" id="PF04984">
    <property type="entry name" value="Phage_sheath_1"/>
    <property type="match status" value="1"/>
</dbReference>
<evidence type="ECO:0000256" key="1">
    <source>
        <dbReference type="ARBA" id="ARBA00008005"/>
    </source>
</evidence>
<keyword evidence="4" id="KW-1185">Reference proteome</keyword>
<evidence type="ECO:0000313" key="3">
    <source>
        <dbReference type="EMBL" id="UQZ83325.1"/>
    </source>
</evidence>
<dbReference type="InterPro" id="IPR035089">
    <property type="entry name" value="Phage_sheath_subtilisin"/>
</dbReference>
<comment type="similarity">
    <text evidence="1">Belongs to the myoviridae tail sheath protein family.</text>
</comment>
<dbReference type="Gene3D" id="3.30.1490.450">
    <property type="match status" value="1"/>
</dbReference>
<dbReference type="RefSeq" id="WP_249865360.1">
    <property type="nucleotide sequence ID" value="NZ_CP027059.1"/>
</dbReference>
<reference evidence="3" key="1">
    <citation type="submission" date="2018-02" db="EMBL/GenBank/DDBJ databases">
        <authorList>
            <person name="Kim S.-K."/>
            <person name="Jung H.-I."/>
            <person name="Lee S.-W."/>
        </authorList>
    </citation>
    <scope>NUCLEOTIDE SEQUENCE</scope>
    <source>
        <strain evidence="3">SK3146</strain>
    </source>
</reference>
<accession>A0ABY4RMB3</accession>
<dbReference type="Gene3D" id="3.30.1370.220">
    <property type="match status" value="1"/>
</dbReference>
<evidence type="ECO:0000313" key="4">
    <source>
        <dbReference type="Proteomes" id="UP001057134"/>
    </source>
</evidence>